<evidence type="ECO:0000256" key="7">
    <source>
        <dbReference type="ARBA" id="ARBA00023114"/>
    </source>
</evidence>
<keyword evidence="5" id="KW-0732">Signal</keyword>
<dbReference type="GO" id="GO:0005509">
    <property type="term" value="F:calcium ion binding"/>
    <property type="evidence" value="ECO:0007669"/>
    <property type="project" value="InterPro"/>
</dbReference>
<keyword evidence="8 10" id="KW-0472">Membrane</keyword>
<dbReference type="GO" id="GO:0007155">
    <property type="term" value="P:cell adhesion"/>
    <property type="evidence" value="ECO:0007669"/>
    <property type="project" value="InterPro"/>
</dbReference>
<dbReference type="GO" id="GO:0046930">
    <property type="term" value="C:pore complex"/>
    <property type="evidence" value="ECO:0007669"/>
    <property type="project" value="UniProtKB-KW"/>
</dbReference>
<dbReference type="EMBL" id="AMRJ01000002">
    <property type="protein sequence ID" value="EKF75556.1"/>
    <property type="molecule type" value="Genomic_DNA"/>
</dbReference>
<dbReference type="PATRIC" id="fig|1177179.3.peg.342"/>
<dbReference type="InterPro" id="IPR050330">
    <property type="entry name" value="Bact_OuterMem_StrucFunc"/>
</dbReference>
<evidence type="ECO:0000256" key="11">
    <source>
        <dbReference type="SAM" id="MobiDB-lite"/>
    </source>
</evidence>
<dbReference type="STRING" id="1177179.A11A3_01747"/>
<evidence type="ECO:0000259" key="12">
    <source>
        <dbReference type="PROSITE" id="PS51123"/>
    </source>
</evidence>
<dbReference type="PROSITE" id="PS51123">
    <property type="entry name" value="OMPA_2"/>
    <property type="match status" value="1"/>
</dbReference>
<protein>
    <submittedName>
        <fullName evidence="13">Outer membrane protein OprF</fullName>
    </submittedName>
</protein>
<keyword evidence="3" id="KW-1134">Transmembrane beta strand</keyword>
<keyword evidence="4" id="KW-0812">Transmembrane</keyword>
<evidence type="ECO:0000256" key="5">
    <source>
        <dbReference type="ARBA" id="ARBA00022729"/>
    </source>
</evidence>
<dbReference type="InterPro" id="IPR036737">
    <property type="entry name" value="OmpA-like_sf"/>
</dbReference>
<comment type="subcellular location">
    <subcellularLocation>
        <location evidence="1">Cell outer membrane</location>
        <topology evidence="1">Multi-pass membrane protein</topology>
    </subcellularLocation>
</comment>
<dbReference type="PANTHER" id="PTHR30329">
    <property type="entry name" value="STATOR ELEMENT OF FLAGELLAR MOTOR COMPLEX"/>
    <property type="match status" value="1"/>
</dbReference>
<keyword evidence="6" id="KW-0406">Ion transport</keyword>
<dbReference type="InterPro" id="IPR027385">
    <property type="entry name" value="Beta-barrel_OMP"/>
</dbReference>
<dbReference type="Gene3D" id="3.30.1330.60">
    <property type="entry name" value="OmpA-like domain"/>
    <property type="match status" value="1"/>
</dbReference>
<dbReference type="InterPro" id="IPR006664">
    <property type="entry name" value="OMP_bac"/>
</dbReference>
<accession>L0WEV7</accession>
<dbReference type="SUPFAM" id="SSF103647">
    <property type="entry name" value="TSP type-3 repeat"/>
    <property type="match status" value="1"/>
</dbReference>
<keyword evidence="14" id="KW-1185">Reference proteome</keyword>
<reference evidence="13 14" key="1">
    <citation type="journal article" date="2012" name="J. Bacteriol.">
        <title>Genome Sequence of the Alkane-Degrading Bacterium Alcanivorax hongdengensis Type Strain A-11-3.</title>
        <authorList>
            <person name="Lai Q."/>
            <person name="Shao Z."/>
        </authorList>
    </citation>
    <scope>NUCLEOTIDE SEQUENCE [LARGE SCALE GENOMIC DNA]</scope>
    <source>
        <strain evidence="13 14">A-11-3</strain>
    </source>
</reference>
<dbReference type="eggNOG" id="COG3637">
    <property type="taxonomic scope" value="Bacteria"/>
</dbReference>
<keyword evidence="2" id="KW-0813">Transport</keyword>
<dbReference type="SUPFAM" id="SSF56925">
    <property type="entry name" value="OMPA-like"/>
    <property type="match status" value="1"/>
</dbReference>
<dbReference type="Gene3D" id="2.40.160.20">
    <property type="match status" value="1"/>
</dbReference>
<sequence length="365" mass="40164">MPDRYFYFGGHISENWLDVGGHIDQNTSENEITLPGAQLGYRFSKDWSVQGWWERNNTSAELFGDRDVDTNIASLAVRKHFYGNSAFEPYVGIGAGEYRTEFSRADGGNDFKETIGTLEGGFQTLLHPHFLLDVGARPYYSFRTERWDAEIYAGLNFLIGASTKEEPAPMPVENVVTDTDGDGVPDDQDQCASTAAGAQVDANGCELDDDADGVVNSMDDCPNTPAGALVDDQGCQQYLSKDIKETLYVEFGLDKAEVRQTSYPELEDLANKMTQYPSADLVLAGYTDSTGSAAYNKKLSKQRADAVKKVLVDQFNISADRISTEGHGEESPIADNSTRDGRAQNRRVEATMKATTKEAQFEGQQ</sequence>
<dbReference type="InterPro" id="IPR003367">
    <property type="entry name" value="Thrombospondin_3-like_rpt"/>
</dbReference>
<evidence type="ECO:0000313" key="14">
    <source>
        <dbReference type="Proteomes" id="UP000010164"/>
    </source>
</evidence>
<evidence type="ECO:0000256" key="6">
    <source>
        <dbReference type="ARBA" id="ARBA00023065"/>
    </source>
</evidence>
<dbReference type="Proteomes" id="UP000010164">
    <property type="component" value="Unassembled WGS sequence"/>
</dbReference>
<keyword evidence="7" id="KW-0626">Porin</keyword>
<dbReference type="CDD" id="cd07185">
    <property type="entry name" value="OmpA_C-like"/>
    <property type="match status" value="1"/>
</dbReference>
<dbReference type="PANTHER" id="PTHR30329:SF21">
    <property type="entry name" value="LIPOPROTEIN YIAD-RELATED"/>
    <property type="match status" value="1"/>
</dbReference>
<evidence type="ECO:0000256" key="2">
    <source>
        <dbReference type="ARBA" id="ARBA00022448"/>
    </source>
</evidence>
<evidence type="ECO:0000256" key="10">
    <source>
        <dbReference type="PROSITE-ProRule" id="PRU00473"/>
    </source>
</evidence>
<evidence type="ECO:0000256" key="4">
    <source>
        <dbReference type="ARBA" id="ARBA00022692"/>
    </source>
</evidence>
<dbReference type="PRINTS" id="PR01021">
    <property type="entry name" value="OMPADOMAIN"/>
</dbReference>
<dbReference type="Gene3D" id="4.10.1080.10">
    <property type="entry name" value="TSP type-3 repeat"/>
    <property type="match status" value="1"/>
</dbReference>
<comment type="caution">
    <text evidence="13">The sequence shown here is derived from an EMBL/GenBank/DDBJ whole genome shotgun (WGS) entry which is preliminary data.</text>
</comment>
<dbReference type="AlphaFoldDB" id="L0WEV7"/>
<dbReference type="SUPFAM" id="SSF103088">
    <property type="entry name" value="OmpA-like"/>
    <property type="match status" value="1"/>
</dbReference>
<organism evidence="13 14">
    <name type="scientific">Alcanivorax hongdengensis A-11-3</name>
    <dbReference type="NCBI Taxonomy" id="1177179"/>
    <lineage>
        <taxon>Bacteria</taxon>
        <taxon>Pseudomonadati</taxon>
        <taxon>Pseudomonadota</taxon>
        <taxon>Gammaproteobacteria</taxon>
        <taxon>Oceanospirillales</taxon>
        <taxon>Alcanivoracaceae</taxon>
        <taxon>Alcanivorax</taxon>
    </lineage>
</organism>
<evidence type="ECO:0000313" key="13">
    <source>
        <dbReference type="EMBL" id="EKF75556.1"/>
    </source>
</evidence>
<gene>
    <name evidence="13" type="ORF">A11A3_01747</name>
</gene>
<evidence type="ECO:0000256" key="1">
    <source>
        <dbReference type="ARBA" id="ARBA00004571"/>
    </source>
</evidence>
<evidence type="ECO:0000256" key="8">
    <source>
        <dbReference type="ARBA" id="ARBA00023136"/>
    </source>
</evidence>
<dbReference type="GO" id="GO:0006811">
    <property type="term" value="P:monoatomic ion transport"/>
    <property type="evidence" value="ECO:0007669"/>
    <property type="project" value="UniProtKB-KW"/>
</dbReference>
<dbReference type="Pfam" id="PF02412">
    <property type="entry name" value="TSP_3"/>
    <property type="match status" value="2"/>
</dbReference>
<dbReference type="Pfam" id="PF00691">
    <property type="entry name" value="OmpA"/>
    <property type="match status" value="1"/>
</dbReference>
<proteinExistence type="predicted"/>
<feature type="domain" description="OmpA-like" evidence="12">
    <location>
        <begin position="238"/>
        <end position="356"/>
    </location>
</feature>
<dbReference type="Pfam" id="PF13505">
    <property type="entry name" value="OMP_b-brl"/>
    <property type="match status" value="1"/>
</dbReference>
<dbReference type="eggNOG" id="COG2885">
    <property type="taxonomic scope" value="Bacteria"/>
</dbReference>
<name>L0WEV7_9GAMM</name>
<dbReference type="InterPro" id="IPR006665">
    <property type="entry name" value="OmpA-like"/>
</dbReference>
<dbReference type="InterPro" id="IPR028974">
    <property type="entry name" value="TSP_type-3_rpt"/>
</dbReference>
<keyword evidence="9" id="KW-0998">Cell outer membrane</keyword>
<feature type="compositionally biased region" description="Basic and acidic residues" evidence="11">
    <location>
        <begin position="337"/>
        <end position="365"/>
    </location>
</feature>
<dbReference type="InterPro" id="IPR011250">
    <property type="entry name" value="OMP/PagP_B-barrel"/>
</dbReference>
<feature type="region of interest" description="Disordered" evidence="11">
    <location>
        <begin position="320"/>
        <end position="365"/>
    </location>
</feature>
<evidence type="ECO:0000256" key="9">
    <source>
        <dbReference type="ARBA" id="ARBA00023237"/>
    </source>
</evidence>
<dbReference type="GO" id="GO:0009279">
    <property type="term" value="C:cell outer membrane"/>
    <property type="evidence" value="ECO:0007669"/>
    <property type="project" value="UniProtKB-SubCell"/>
</dbReference>
<evidence type="ECO:0000256" key="3">
    <source>
        <dbReference type="ARBA" id="ARBA00022452"/>
    </source>
</evidence>
<dbReference type="GO" id="GO:0015288">
    <property type="term" value="F:porin activity"/>
    <property type="evidence" value="ECO:0007669"/>
    <property type="project" value="UniProtKB-KW"/>
</dbReference>